<organism evidence="2 3">
    <name type="scientific">Rhododendron griersonianum</name>
    <dbReference type="NCBI Taxonomy" id="479676"/>
    <lineage>
        <taxon>Eukaryota</taxon>
        <taxon>Viridiplantae</taxon>
        <taxon>Streptophyta</taxon>
        <taxon>Embryophyta</taxon>
        <taxon>Tracheophyta</taxon>
        <taxon>Spermatophyta</taxon>
        <taxon>Magnoliopsida</taxon>
        <taxon>eudicotyledons</taxon>
        <taxon>Gunneridae</taxon>
        <taxon>Pentapetalae</taxon>
        <taxon>asterids</taxon>
        <taxon>Ericales</taxon>
        <taxon>Ericaceae</taxon>
        <taxon>Ericoideae</taxon>
        <taxon>Rhodoreae</taxon>
        <taxon>Rhododendron</taxon>
    </lineage>
</organism>
<reference evidence="2" key="1">
    <citation type="submission" date="2020-08" db="EMBL/GenBank/DDBJ databases">
        <title>Plant Genome Project.</title>
        <authorList>
            <person name="Zhang R.-G."/>
        </authorList>
    </citation>
    <scope>NUCLEOTIDE SEQUENCE</scope>
    <source>
        <strain evidence="2">WSP0</strain>
        <tissue evidence="2">Leaf</tissue>
    </source>
</reference>
<comment type="caution">
    <text evidence="2">The sequence shown here is derived from an EMBL/GenBank/DDBJ whole genome shotgun (WGS) entry which is preliminary data.</text>
</comment>
<gene>
    <name evidence="2" type="ORF">RHGRI_011877</name>
</gene>
<dbReference type="GO" id="GO:0015171">
    <property type="term" value="F:amino acid transmembrane transporter activity"/>
    <property type="evidence" value="ECO:0007669"/>
    <property type="project" value="TreeGrafter"/>
</dbReference>
<protein>
    <recommendedName>
        <fullName evidence="4">NADH dehydrogenase subunit 6</fullName>
    </recommendedName>
</protein>
<name>A0AAV6KNZ0_9ERIC</name>
<evidence type="ECO:0008006" key="4">
    <source>
        <dbReference type="Google" id="ProtNLM"/>
    </source>
</evidence>
<dbReference type="EMBL" id="JACTNZ010000004">
    <property type="protein sequence ID" value="KAG5554146.1"/>
    <property type="molecule type" value="Genomic_DNA"/>
</dbReference>
<dbReference type="AlphaFoldDB" id="A0AAV6KNZ0"/>
<sequence length="152" mass="16230">MGVSDEGRRWMGVADEGRRWTGYRRNSIAFFPPSPDLKNSDGRKISSGLGVAATASAEDGEEAAGMVDAKEGWEAHDHAGPAVSLSYAVSGLSALLSVFCYAEFVAGGSFSYLCIELNDFLTFVAAGNILLEAVVGAAELGWWMFCDFNFVI</sequence>
<evidence type="ECO:0000313" key="2">
    <source>
        <dbReference type="EMBL" id="KAG5554146.1"/>
    </source>
</evidence>
<comment type="similarity">
    <text evidence="1">Belongs to the amino acid-polyamine-organocation (APC) superfamily. Cationic amino acid transporter (CAT) (TC 2.A.3.3) family.</text>
</comment>
<proteinExistence type="inferred from homology"/>
<dbReference type="PANTHER" id="PTHR43243:SF62">
    <property type="entry name" value="CATIONIC AMINO ACID TRANSPORTER 8, VACUOLAR"/>
    <property type="match status" value="1"/>
</dbReference>
<dbReference type="Proteomes" id="UP000823749">
    <property type="component" value="Chromosome 4"/>
</dbReference>
<dbReference type="GO" id="GO:0005886">
    <property type="term" value="C:plasma membrane"/>
    <property type="evidence" value="ECO:0007669"/>
    <property type="project" value="TreeGrafter"/>
</dbReference>
<evidence type="ECO:0000256" key="1">
    <source>
        <dbReference type="ARBA" id="ARBA00008572"/>
    </source>
</evidence>
<accession>A0AAV6KNZ0</accession>
<evidence type="ECO:0000313" key="3">
    <source>
        <dbReference type="Proteomes" id="UP000823749"/>
    </source>
</evidence>
<dbReference type="PANTHER" id="PTHR43243">
    <property type="entry name" value="INNER MEMBRANE TRANSPORTER YGJI-RELATED"/>
    <property type="match status" value="1"/>
</dbReference>
<keyword evidence="3" id="KW-1185">Reference proteome</keyword>